<dbReference type="Proteomes" id="UP000217790">
    <property type="component" value="Unassembled WGS sequence"/>
</dbReference>
<gene>
    <name evidence="2" type="ORF">ARMGADRAFT_1026498</name>
</gene>
<feature type="compositionally biased region" description="Acidic residues" evidence="1">
    <location>
        <begin position="208"/>
        <end position="233"/>
    </location>
</feature>
<reference evidence="3" key="1">
    <citation type="journal article" date="2017" name="Nat. Ecol. Evol.">
        <title>Genome expansion and lineage-specific genetic innovations in the forest pathogenic fungi Armillaria.</title>
        <authorList>
            <person name="Sipos G."/>
            <person name="Prasanna A.N."/>
            <person name="Walter M.C."/>
            <person name="O'Connor E."/>
            <person name="Balint B."/>
            <person name="Krizsan K."/>
            <person name="Kiss B."/>
            <person name="Hess J."/>
            <person name="Varga T."/>
            <person name="Slot J."/>
            <person name="Riley R."/>
            <person name="Boka B."/>
            <person name="Rigling D."/>
            <person name="Barry K."/>
            <person name="Lee J."/>
            <person name="Mihaltcheva S."/>
            <person name="LaButti K."/>
            <person name="Lipzen A."/>
            <person name="Waldron R."/>
            <person name="Moloney N.M."/>
            <person name="Sperisen C."/>
            <person name="Kredics L."/>
            <person name="Vagvoelgyi C."/>
            <person name="Patrignani A."/>
            <person name="Fitzpatrick D."/>
            <person name="Nagy I."/>
            <person name="Doyle S."/>
            <person name="Anderson J.B."/>
            <person name="Grigoriev I.V."/>
            <person name="Gueldener U."/>
            <person name="Muensterkoetter M."/>
            <person name="Nagy L.G."/>
        </authorList>
    </citation>
    <scope>NUCLEOTIDE SEQUENCE [LARGE SCALE GENOMIC DNA]</scope>
    <source>
        <strain evidence="3">Ar21-2</strain>
    </source>
</reference>
<feature type="compositionally biased region" description="Acidic residues" evidence="1">
    <location>
        <begin position="284"/>
        <end position="309"/>
    </location>
</feature>
<feature type="compositionally biased region" description="Basic and acidic residues" evidence="1">
    <location>
        <begin position="192"/>
        <end position="207"/>
    </location>
</feature>
<dbReference type="AlphaFoldDB" id="A0A2H3E5T5"/>
<feature type="region of interest" description="Disordered" evidence="1">
    <location>
        <begin position="122"/>
        <end position="376"/>
    </location>
</feature>
<evidence type="ECO:0000256" key="1">
    <source>
        <dbReference type="SAM" id="MobiDB-lite"/>
    </source>
</evidence>
<name>A0A2H3E5T5_ARMGA</name>
<evidence type="ECO:0000313" key="2">
    <source>
        <dbReference type="EMBL" id="PBK98508.1"/>
    </source>
</evidence>
<proteinExistence type="predicted"/>
<feature type="compositionally biased region" description="Acidic residues" evidence="1">
    <location>
        <begin position="244"/>
        <end position="258"/>
    </location>
</feature>
<dbReference type="InParanoid" id="A0A2H3E5T5"/>
<protein>
    <submittedName>
        <fullName evidence="2">Uncharacterized protein</fullName>
    </submittedName>
</protein>
<feature type="compositionally biased region" description="Basic and acidic residues" evidence="1">
    <location>
        <begin position="355"/>
        <end position="364"/>
    </location>
</feature>
<feature type="compositionally biased region" description="Acidic residues" evidence="1">
    <location>
        <begin position="320"/>
        <end position="354"/>
    </location>
</feature>
<dbReference type="EMBL" id="KZ293648">
    <property type="protein sequence ID" value="PBK98508.1"/>
    <property type="molecule type" value="Genomic_DNA"/>
</dbReference>
<feature type="compositionally biased region" description="Polar residues" evidence="1">
    <location>
        <begin position="161"/>
        <end position="182"/>
    </location>
</feature>
<feature type="compositionally biased region" description="Basic and acidic residues" evidence="1">
    <location>
        <begin position="272"/>
        <end position="283"/>
    </location>
</feature>
<sequence>MSQNANFVQKWPDIDAINAMGEPILVWYSDLGFNSRHARLSSTQYAVCVNASSKPPLLRELEHALIQVVFGAAAGIFRVEIPLKRILEEYSVRCEESEFSHEDLAWFGQSLSIRAPEANESAITPVDSTATANRSPSLQQSENLEGEEGDVINGGDDTVTPRYNLQKQSATQAYNDDLSTSDPEGDDLSGEEDGHPGNEGLQDKAGHDDDEELEDEDEPVNDEELQDEDEPDGNEGLQDKAGHDDDDDDDEELEDEDEPVHNDGLEDEDKPDGDKGPQDKAGHDDDEELEDEDEPVHDEELQDEDEPDGNEGLQDKAGHDDDDEELEDEEEADGDEGLQGDEECEGADATDEEKSDGTEGEMTHCRVPHRGIYPSGSQKDALKRLLGPEEAASGPYHHLLLNAGPVEFSRGRPVLAPPVRVHCGEPSERELDPTPRAETRRHNKLLCWAGWNLRKKKLETYKVKVSEAAKRIGNKVASLHVIGDKASKGAAVDDQGAAKVVIENLWCHYNQRCGECAVEVFRKCLVRVKTGCEILKCWIGKVDWGRCTVNVGNGDGCGDDTSRWWFGWFSSDTFRWRWWRCSGLRSETFGASGGHEGLPSAFQWYNTLWDDGGYFCEAKADPKVEDILGSSKMTVLQ</sequence>
<evidence type="ECO:0000313" key="3">
    <source>
        <dbReference type="Proteomes" id="UP000217790"/>
    </source>
</evidence>
<dbReference type="STRING" id="47427.A0A2H3E5T5"/>
<feature type="compositionally biased region" description="Polar residues" evidence="1">
    <location>
        <begin position="126"/>
        <end position="143"/>
    </location>
</feature>
<keyword evidence="3" id="KW-1185">Reference proteome</keyword>
<organism evidence="2 3">
    <name type="scientific">Armillaria gallica</name>
    <name type="common">Bulbous honey fungus</name>
    <name type="synonym">Armillaria bulbosa</name>
    <dbReference type="NCBI Taxonomy" id="47427"/>
    <lineage>
        <taxon>Eukaryota</taxon>
        <taxon>Fungi</taxon>
        <taxon>Dikarya</taxon>
        <taxon>Basidiomycota</taxon>
        <taxon>Agaricomycotina</taxon>
        <taxon>Agaricomycetes</taxon>
        <taxon>Agaricomycetidae</taxon>
        <taxon>Agaricales</taxon>
        <taxon>Marasmiineae</taxon>
        <taxon>Physalacriaceae</taxon>
        <taxon>Armillaria</taxon>
    </lineage>
</organism>
<accession>A0A2H3E5T5</accession>